<evidence type="ECO:0000256" key="1">
    <source>
        <dbReference type="SAM" id="Phobius"/>
    </source>
</evidence>
<keyword evidence="1" id="KW-0812">Transmembrane</keyword>
<organism evidence="3 4">
    <name type="scientific">Lysobacter brunescens</name>
    <dbReference type="NCBI Taxonomy" id="262323"/>
    <lineage>
        <taxon>Bacteria</taxon>
        <taxon>Pseudomonadati</taxon>
        <taxon>Pseudomonadota</taxon>
        <taxon>Gammaproteobacteria</taxon>
        <taxon>Lysobacterales</taxon>
        <taxon>Lysobacteraceae</taxon>
        <taxon>Lysobacter</taxon>
    </lineage>
</organism>
<dbReference type="RefSeq" id="WP_386823489.1">
    <property type="nucleotide sequence ID" value="NZ_JBHTIF010000001.1"/>
</dbReference>
<gene>
    <name evidence="3" type="ORF">ACFQ0E_09910</name>
</gene>
<keyword evidence="1" id="KW-1133">Transmembrane helix</keyword>
<dbReference type="SUPFAM" id="SSF54975">
    <property type="entry name" value="Acylphosphatase/BLUF domain-like"/>
    <property type="match status" value="1"/>
</dbReference>
<dbReference type="Pfam" id="PF04940">
    <property type="entry name" value="BLUF"/>
    <property type="match status" value="1"/>
</dbReference>
<proteinExistence type="predicted"/>
<name>A0ABW2YCL3_9GAMM</name>
<accession>A0ABW2YCL3</accession>
<keyword evidence="1" id="KW-0472">Membrane</keyword>
<dbReference type="Gene3D" id="3.30.70.100">
    <property type="match status" value="1"/>
</dbReference>
<protein>
    <submittedName>
        <fullName evidence="3">BLUF domain-containing protein</fullName>
    </submittedName>
</protein>
<dbReference type="InterPro" id="IPR007024">
    <property type="entry name" value="BLUF_domain"/>
</dbReference>
<reference evidence="4" key="1">
    <citation type="journal article" date="2019" name="Int. J. Syst. Evol. Microbiol.">
        <title>The Global Catalogue of Microorganisms (GCM) 10K type strain sequencing project: providing services to taxonomists for standard genome sequencing and annotation.</title>
        <authorList>
            <consortium name="The Broad Institute Genomics Platform"/>
            <consortium name="The Broad Institute Genome Sequencing Center for Infectious Disease"/>
            <person name="Wu L."/>
            <person name="Ma J."/>
        </authorList>
    </citation>
    <scope>NUCLEOTIDE SEQUENCE [LARGE SCALE GENOMIC DNA]</scope>
    <source>
        <strain evidence="4">CCUG 55585</strain>
    </source>
</reference>
<feature type="transmembrane region" description="Helical" evidence="1">
    <location>
        <begin position="178"/>
        <end position="199"/>
    </location>
</feature>
<evidence type="ECO:0000313" key="3">
    <source>
        <dbReference type="EMBL" id="MFD0725913.1"/>
    </source>
</evidence>
<dbReference type="InterPro" id="IPR036046">
    <property type="entry name" value="Acylphosphatase-like_dom_sf"/>
</dbReference>
<keyword evidence="4" id="KW-1185">Reference proteome</keyword>
<feature type="domain" description="BLUF" evidence="2">
    <location>
        <begin position="9"/>
        <end position="106"/>
    </location>
</feature>
<evidence type="ECO:0000313" key="4">
    <source>
        <dbReference type="Proteomes" id="UP001597110"/>
    </source>
</evidence>
<comment type="caution">
    <text evidence="3">The sequence shown here is derived from an EMBL/GenBank/DDBJ whole genome shotgun (WGS) entry which is preliminary data.</text>
</comment>
<sequence>MRENTVSDLVQIVYVSRSTFTTMPAELGIEPSVARILAQSRVNNARRGLVGALYFGDGCFFQCLEGRAADVDRLYAALLRDPRHTDLKLLSRRSIDRTRFSAWTMKYVPLDAEMKALLHDIGQQAFDPYRFDADTVARVLDMLTRGSDIESPAAPPAATPQPVAAASAPATSGRASRWVWAGIGAVAVIVAGVVAMRAFG</sequence>
<dbReference type="Proteomes" id="UP001597110">
    <property type="component" value="Unassembled WGS sequence"/>
</dbReference>
<dbReference type="SMART" id="SM01034">
    <property type="entry name" value="BLUF"/>
    <property type="match status" value="1"/>
</dbReference>
<dbReference type="PROSITE" id="PS50925">
    <property type="entry name" value="BLUF"/>
    <property type="match status" value="1"/>
</dbReference>
<dbReference type="EMBL" id="JBHTIF010000001">
    <property type="protein sequence ID" value="MFD0725913.1"/>
    <property type="molecule type" value="Genomic_DNA"/>
</dbReference>
<evidence type="ECO:0000259" key="2">
    <source>
        <dbReference type="PROSITE" id="PS50925"/>
    </source>
</evidence>